<dbReference type="PRINTS" id="PR00039">
    <property type="entry name" value="HTHLYSR"/>
</dbReference>
<dbReference type="PROSITE" id="PS50931">
    <property type="entry name" value="HTH_LYSR"/>
    <property type="match status" value="1"/>
</dbReference>
<dbReference type="InterPro" id="IPR036390">
    <property type="entry name" value="WH_DNA-bd_sf"/>
</dbReference>
<sequence length="284" mass="30336">MTDAARNSNISQAAASMAIAQLERALGVELFVRTRSKRVVPTAAGEALGARARRILGEAAEIPDAVRSGWEELRGRVSIGCMVAISPRLMPRLLAEVGRRWPEIEVNFTEGAAEELQQAAAGGSLDAAFIYSLQAVPGVDLIPVAESRMHFLLHAKHPLANRKSLHFADLADEDAVLFNVPPSAERVLAMFQSAGVEPRVRWRSVVSETIRGIVASGQAYSVNNVWPGMEHQYPESGVCLVPVADDVPPNGVVAAVPPGGHRPRRVDVVIEVAKEIAGAVATVP</sequence>
<proteinExistence type="inferred from homology"/>
<dbReference type="Pfam" id="PF03466">
    <property type="entry name" value="LysR_substrate"/>
    <property type="match status" value="1"/>
</dbReference>
<feature type="domain" description="HTH lysR-type" evidence="5">
    <location>
        <begin position="1"/>
        <end position="42"/>
    </location>
</feature>
<accession>A0ABQ2AZZ1</accession>
<comment type="caution">
    <text evidence="6">The sequence shown here is derived from an EMBL/GenBank/DDBJ whole genome shotgun (WGS) entry which is preliminary data.</text>
</comment>
<evidence type="ECO:0000313" key="6">
    <source>
        <dbReference type="EMBL" id="GGI01039.1"/>
    </source>
</evidence>
<dbReference type="EMBL" id="BMFW01000031">
    <property type="protein sequence ID" value="GGI01039.1"/>
    <property type="molecule type" value="Genomic_DNA"/>
</dbReference>
<evidence type="ECO:0000256" key="2">
    <source>
        <dbReference type="ARBA" id="ARBA00023015"/>
    </source>
</evidence>
<dbReference type="PANTHER" id="PTHR30346">
    <property type="entry name" value="TRANSCRIPTIONAL DUAL REGULATOR HCAR-RELATED"/>
    <property type="match status" value="1"/>
</dbReference>
<dbReference type="SUPFAM" id="SSF53850">
    <property type="entry name" value="Periplasmic binding protein-like II"/>
    <property type="match status" value="1"/>
</dbReference>
<keyword evidence="2" id="KW-0805">Transcription regulation</keyword>
<keyword evidence="4" id="KW-0804">Transcription</keyword>
<evidence type="ECO:0000259" key="5">
    <source>
        <dbReference type="PROSITE" id="PS50931"/>
    </source>
</evidence>
<organism evidence="6 7">
    <name type="scientific">Arthrobacter liuii</name>
    <dbReference type="NCBI Taxonomy" id="1476996"/>
    <lineage>
        <taxon>Bacteria</taxon>
        <taxon>Bacillati</taxon>
        <taxon>Actinomycetota</taxon>
        <taxon>Actinomycetes</taxon>
        <taxon>Micrococcales</taxon>
        <taxon>Micrococcaceae</taxon>
        <taxon>Arthrobacter</taxon>
    </lineage>
</organism>
<dbReference type="InterPro" id="IPR000847">
    <property type="entry name" value="LysR_HTH_N"/>
</dbReference>
<dbReference type="SUPFAM" id="SSF46785">
    <property type="entry name" value="Winged helix' DNA-binding domain"/>
    <property type="match status" value="1"/>
</dbReference>
<dbReference type="Gene3D" id="3.40.190.10">
    <property type="entry name" value="Periplasmic binding protein-like II"/>
    <property type="match status" value="2"/>
</dbReference>
<name>A0ABQ2AZZ1_9MICC</name>
<dbReference type="Proteomes" id="UP000643279">
    <property type="component" value="Unassembled WGS sequence"/>
</dbReference>
<reference evidence="7" key="1">
    <citation type="journal article" date="2019" name="Int. J. Syst. Evol. Microbiol.">
        <title>The Global Catalogue of Microorganisms (GCM) 10K type strain sequencing project: providing services to taxonomists for standard genome sequencing and annotation.</title>
        <authorList>
            <consortium name="The Broad Institute Genomics Platform"/>
            <consortium name="The Broad Institute Genome Sequencing Center for Infectious Disease"/>
            <person name="Wu L."/>
            <person name="Ma J."/>
        </authorList>
    </citation>
    <scope>NUCLEOTIDE SEQUENCE [LARGE SCALE GENOMIC DNA]</scope>
    <source>
        <strain evidence="7">CGMCC 1.12778</strain>
    </source>
</reference>
<dbReference type="Pfam" id="PF00126">
    <property type="entry name" value="HTH_1"/>
    <property type="match status" value="1"/>
</dbReference>
<evidence type="ECO:0000256" key="4">
    <source>
        <dbReference type="ARBA" id="ARBA00023163"/>
    </source>
</evidence>
<dbReference type="PANTHER" id="PTHR30346:SF0">
    <property type="entry name" value="HCA OPERON TRANSCRIPTIONAL ACTIVATOR HCAR"/>
    <property type="match status" value="1"/>
</dbReference>
<dbReference type="Gene3D" id="1.10.10.10">
    <property type="entry name" value="Winged helix-like DNA-binding domain superfamily/Winged helix DNA-binding domain"/>
    <property type="match status" value="1"/>
</dbReference>
<comment type="similarity">
    <text evidence="1">Belongs to the LysR transcriptional regulatory family.</text>
</comment>
<gene>
    <name evidence="6" type="ORF">GCM10007170_39570</name>
</gene>
<keyword evidence="7" id="KW-1185">Reference proteome</keyword>
<keyword evidence="3" id="KW-0238">DNA-binding</keyword>
<evidence type="ECO:0000313" key="7">
    <source>
        <dbReference type="Proteomes" id="UP000643279"/>
    </source>
</evidence>
<protein>
    <recommendedName>
        <fullName evidence="5">HTH lysR-type domain-containing protein</fullName>
    </recommendedName>
</protein>
<evidence type="ECO:0000256" key="1">
    <source>
        <dbReference type="ARBA" id="ARBA00009437"/>
    </source>
</evidence>
<evidence type="ECO:0000256" key="3">
    <source>
        <dbReference type="ARBA" id="ARBA00023125"/>
    </source>
</evidence>
<dbReference type="InterPro" id="IPR005119">
    <property type="entry name" value="LysR_subst-bd"/>
</dbReference>
<dbReference type="InterPro" id="IPR036388">
    <property type="entry name" value="WH-like_DNA-bd_sf"/>
</dbReference>